<evidence type="ECO:0000313" key="3">
    <source>
        <dbReference type="Proteomes" id="UP000036106"/>
    </source>
</evidence>
<organism evidence="2 3">
    <name type="scientific">Companilactobacillus ginsenosidimutans</name>
    <dbReference type="NCBI Taxonomy" id="1007676"/>
    <lineage>
        <taxon>Bacteria</taxon>
        <taxon>Bacillati</taxon>
        <taxon>Bacillota</taxon>
        <taxon>Bacilli</taxon>
        <taxon>Lactobacillales</taxon>
        <taxon>Lactobacillaceae</taxon>
        <taxon>Companilactobacillus</taxon>
    </lineage>
</organism>
<dbReference type="InterPro" id="IPR027417">
    <property type="entry name" value="P-loop_NTPase"/>
</dbReference>
<keyword evidence="2" id="KW-0547">Nucleotide-binding</keyword>
<dbReference type="PATRIC" id="fig|1007676.4.peg.909"/>
<evidence type="ECO:0000313" key="2">
    <source>
        <dbReference type="EMBL" id="AKP66875.1"/>
    </source>
</evidence>
<evidence type="ECO:0000259" key="1">
    <source>
        <dbReference type="Pfam" id="PF05272"/>
    </source>
</evidence>
<reference evidence="3" key="1">
    <citation type="submission" date="2015-07" db="EMBL/GenBank/DDBJ databases">
        <title>Lactobacillus ginsenosidimutans/EMML 3141/ whole genome sequencing.</title>
        <authorList>
            <person name="Kim M.K."/>
            <person name="Im W.-T."/>
            <person name="Srinivasan S."/>
            <person name="Lee J.-J."/>
        </authorList>
    </citation>
    <scope>NUCLEOTIDE SEQUENCE [LARGE SCALE GENOMIC DNA]</scope>
    <source>
        <strain evidence="3">EMML 3041</strain>
    </source>
</reference>
<dbReference type="EMBL" id="CP012034">
    <property type="protein sequence ID" value="AKP66875.1"/>
    <property type="molecule type" value="Genomic_DNA"/>
</dbReference>
<dbReference type="AlphaFoldDB" id="A0A0H4QZI5"/>
<keyword evidence="2" id="KW-0378">Hydrolase</keyword>
<protein>
    <submittedName>
        <fullName evidence="2">Helicase</fullName>
    </submittedName>
</protein>
<proteinExistence type="predicted"/>
<dbReference type="InterPro" id="IPR007936">
    <property type="entry name" value="VapE-like_dom"/>
</dbReference>
<dbReference type="PANTHER" id="PTHR34985:SF1">
    <property type="entry name" value="SLR0554 PROTEIN"/>
    <property type="match status" value="1"/>
</dbReference>
<keyword evidence="3" id="KW-1185">Reference proteome</keyword>
<keyword evidence="2" id="KW-0067">ATP-binding</keyword>
<dbReference type="PANTHER" id="PTHR34985">
    <property type="entry name" value="SLR0554 PROTEIN"/>
    <property type="match status" value="1"/>
</dbReference>
<dbReference type="SUPFAM" id="SSF52540">
    <property type="entry name" value="P-loop containing nucleoside triphosphate hydrolases"/>
    <property type="match status" value="1"/>
</dbReference>
<dbReference type="GO" id="GO:0004386">
    <property type="term" value="F:helicase activity"/>
    <property type="evidence" value="ECO:0007669"/>
    <property type="project" value="UniProtKB-KW"/>
</dbReference>
<dbReference type="STRING" id="1007676.ABM34_04435"/>
<accession>A0A0H4QZI5</accession>
<keyword evidence="2" id="KW-0347">Helicase</keyword>
<name>A0A0H4QZI5_9LACO</name>
<sequence>MEKLDKEVEKAIQEHEKVVKNQEIANFPIPFSLNQYGKPKQNSLKNAMLAIRCDHLLCDTFAYNQFTYEIELRKTIPQLYINDTRMKDEYISLVLAYIEDEYEVLFPKSILENAITNEAIANSFNPVKDYLDHCFSKWDNKPRVDSLLSTFLGVEDSEVTKLQTRLFLVGAVLKVYKPASKFDFVLDLVGGQGAGKTTLLKKLSNGWYTDQFSDFKDKDGYVNMLRAWIVNDDEMTATARSSFEDLKKFASAERLEFRKAYGRITTNEYKNFVLARTTNQVQYLKDKTGSRRFLPNLVNKKDQLLNPVDHLTQEEIDQIWGEAVGLYQNGFSFQLTEEENKMLEKHRDEFIYVEPFEEQIDEFLENSDVEFTTSADIASEALNVDNLATNPRLGKKIKNIMDNKAGWKYERKMINGIRKRGYAKIAHVAHQLPT</sequence>
<feature type="domain" description="Virulence-associated protein E-like" evidence="1">
    <location>
        <begin position="132"/>
        <end position="350"/>
    </location>
</feature>
<dbReference type="Proteomes" id="UP000036106">
    <property type="component" value="Chromosome"/>
</dbReference>
<gene>
    <name evidence="2" type="ORF">ABM34_04435</name>
</gene>
<dbReference type="Pfam" id="PF05272">
    <property type="entry name" value="VapE-like_dom"/>
    <property type="match status" value="1"/>
</dbReference>
<dbReference type="RefSeq" id="WP_064505399.1">
    <property type="nucleotide sequence ID" value="NZ_CP012034.1"/>
</dbReference>
<dbReference type="KEGG" id="lgn:ABM34_04435"/>